<dbReference type="InterPro" id="IPR013785">
    <property type="entry name" value="Aldolase_TIM"/>
</dbReference>
<dbReference type="RefSeq" id="WP_260975295.1">
    <property type="nucleotide sequence ID" value="NZ_JAOANI010000014.1"/>
</dbReference>
<protein>
    <submittedName>
        <fullName evidence="2">NADH:flavin oxidoreductase</fullName>
    </submittedName>
</protein>
<feature type="domain" description="NADH:flavin oxidoreductase/NADH oxidase N-terminal" evidence="1">
    <location>
        <begin position="11"/>
        <end position="302"/>
    </location>
</feature>
<dbReference type="InterPro" id="IPR045247">
    <property type="entry name" value="Oye-like"/>
</dbReference>
<dbReference type="GO" id="GO:0010181">
    <property type="term" value="F:FMN binding"/>
    <property type="evidence" value="ECO:0007669"/>
    <property type="project" value="InterPro"/>
</dbReference>
<reference evidence="2" key="2">
    <citation type="submission" date="2022-08" db="EMBL/GenBank/DDBJ databases">
        <authorList>
            <person name="Dong C."/>
        </authorList>
    </citation>
    <scope>NUCLEOTIDE SEQUENCE</scope>
    <source>
        <strain evidence="2">59MF3M-4</strain>
    </source>
</reference>
<dbReference type="InterPro" id="IPR001155">
    <property type="entry name" value="OxRdtase_FMN_N"/>
</dbReference>
<dbReference type="PANTHER" id="PTHR22893:SF55">
    <property type="entry name" value="OXIDOREDUCTASE-RELATED"/>
    <property type="match status" value="1"/>
</dbReference>
<dbReference type="GO" id="GO:0016491">
    <property type="term" value="F:oxidoreductase activity"/>
    <property type="evidence" value="ECO:0007669"/>
    <property type="project" value="InterPro"/>
</dbReference>
<dbReference type="PANTHER" id="PTHR22893">
    <property type="entry name" value="NADH OXIDOREDUCTASE-RELATED"/>
    <property type="match status" value="1"/>
</dbReference>
<evidence type="ECO:0000259" key="1">
    <source>
        <dbReference type="Pfam" id="PF00724"/>
    </source>
</evidence>
<dbReference type="Pfam" id="PF00724">
    <property type="entry name" value="Oxidored_FMN"/>
    <property type="match status" value="1"/>
</dbReference>
<reference evidence="2" key="1">
    <citation type="journal article" date="2022" name="Front. Microbiol.">
        <title>Genome-based taxonomic rearrangement of Oceanobacter-related bacteria including the description of Thalassolituus hydrocarbonoclasticus sp. nov. and Thalassolituus pacificus sp. nov. and emended description of the genus Thalassolituus.</title>
        <authorList>
            <person name="Dong C."/>
            <person name="Wei L."/>
            <person name="Wang J."/>
            <person name="Lai Q."/>
            <person name="Huang Z."/>
            <person name="Shao Z."/>
        </authorList>
    </citation>
    <scope>NUCLEOTIDE SEQUENCE</scope>
    <source>
        <strain evidence="2">59MF3M-4</strain>
    </source>
</reference>
<keyword evidence="3" id="KW-1185">Reference proteome</keyword>
<name>A0A9X2WDX0_9GAMM</name>
<dbReference type="EMBL" id="JAOANI010000014">
    <property type="protein sequence ID" value="MCT7358376.1"/>
    <property type="molecule type" value="Genomic_DNA"/>
</dbReference>
<evidence type="ECO:0000313" key="3">
    <source>
        <dbReference type="Proteomes" id="UP001147830"/>
    </source>
</evidence>
<accession>A0A9X2WDX0</accession>
<organism evidence="2 3">
    <name type="scientific">Thalassolituus pacificus</name>
    <dbReference type="NCBI Taxonomy" id="2975440"/>
    <lineage>
        <taxon>Bacteria</taxon>
        <taxon>Pseudomonadati</taxon>
        <taxon>Pseudomonadota</taxon>
        <taxon>Gammaproteobacteria</taxon>
        <taxon>Oceanospirillales</taxon>
        <taxon>Oceanospirillaceae</taxon>
        <taxon>Thalassolituus</taxon>
    </lineage>
</organism>
<dbReference type="FunFam" id="3.20.20.70:FF:000262">
    <property type="entry name" value="NADH:flavin oxidoreductase"/>
    <property type="match status" value="1"/>
</dbReference>
<dbReference type="AlphaFoldDB" id="A0A9X2WDX0"/>
<dbReference type="GO" id="GO:0005829">
    <property type="term" value="C:cytosol"/>
    <property type="evidence" value="ECO:0007669"/>
    <property type="project" value="TreeGrafter"/>
</dbReference>
<evidence type="ECO:0000313" key="2">
    <source>
        <dbReference type="EMBL" id="MCT7358376.1"/>
    </source>
</evidence>
<dbReference type="SUPFAM" id="SSF51395">
    <property type="entry name" value="FMN-linked oxidoreductases"/>
    <property type="match status" value="1"/>
</dbReference>
<gene>
    <name evidence="2" type="ORF">NYR02_04990</name>
</gene>
<dbReference type="CDD" id="cd04747">
    <property type="entry name" value="OYE_like_5_FMN"/>
    <property type="match status" value="1"/>
</dbReference>
<dbReference type="Gene3D" id="3.20.20.70">
    <property type="entry name" value="Aldolase class I"/>
    <property type="match status" value="1"/>
</dbReference>
<sequence length="375" mass="41216">MSNVHGAVSALFEPITLGPLQLSNRIVMAPMTRTYSPGNIPNELVAAYYARRAENEVGLIITEGTCVGHKAANGYPRVPFIYGEDALAGWKKVVDAVHAKGGKIAPQLWHVGAIRKEGVEPDPSVPGYSPSGMVKAGKENGVAMSKEDIQEVIEAFAQAAEDSKRIGFDAVEVHGAHGYLIDQFFWEGSNQRTDEYGGDLVARTRFACEIVSAIRDRVGPDFPIIFRFSQWKQQDYSARLCETPEELEAFLKPLVEAGVDIFHCSTRRFWEKEFEGSDLNLAGWTKKITGKPVITVGSVGLNASFIDEDKRDMVDASGVATASIDELGQRMAAGEFELVAVGRALLQDPEWVLKVKAGRYDELEDYDKKSLMQLV</sequence>
<comment type="caution">
    <text evidence="2">The sequence shown here is derived from an EMBL/GenBank/DDBJ whole genome shotgun (WGS) entry which is preliminary data.</text>
</comment>
<dbReference type="Proteomes" id="UP001147830">
    <property type="component" value="Unassembled WGS sequence"/>
</dbReference>
<proteinExistence type="predicted"/>